<accession>A0AA48I4X6</accession>
<gene>
    <name evidence="1" type="ORF">RsTaC01_0913</name>
</gene>
<name>A0AA48I4X6_9FIRM</name>
<proteinExistence type="predicted"/>
<sequence>MIDKMTHLEVGSEKYPLAFTINVMEAIQEQYGTIEDWSKLVQNAKEPNLKAVKFFMLEAINEGIDIENEKSGKTRKPINSKQVGRILTDYGIANTVKKLRGTITNSISEGKTSKNE</sequence>
<reference evidence="1" key="1">
    <citation type="journal article" date="2023" name="ISME J.">
        <title>Emergence of putative energy parasites within Clostridia revealed by genome analysis of a novel endosymbiotic clade.</title>
        <authorList>
            <person name="Takahashi K."/>
            <person name="Kuwahara H."/>
            <person name="Horikawa Y."/>
            <person name="Izawa K."/>
            <person name="Kato D."/>
            <person name="Inagaki T."/>
            <person name="Yuki M."/>
            <person name="Ohkuma M."/>
            <person name="Hongoh Y."/>
        </authorList>
    </citation>
    <scope>NUCLEOTIDE SEQUENCE</scope>
    <source>
        <strain evidence="1">RsTa-C01</strain>
    </source>
</reference>
<dbReference type="AlphaFoldDB" id="A0AA48I4X6"/>
<evidence type="ECO:0000313" key="1">
    <source>
        <dbReference type="EMBL" id="BED92977.1"/>
    </source>
</evidence>
<dbReference type="Proteomes" id="UP001335720">
    <property type="component" value="Chromosome"/>
</dbReference>
<dbReference type="EMBL" id="AP027925">
    <property type="protein sequence ID" value="BED92977.1"/>
    <property type="molecule type" value="Genomic_DNA"/>
</dbReference>
<organism evidence="1">
    <name type="scientific">Candidatus Paraimprobicoccus trichonymphae</name>
    <dbReference type="NCBI Taxonomy" id="3033793"/>
    <lineage>
        <taxon>Bacteria</taxon>
        <taxon>Bacillati</taxon>
        <taxon>Bacillota</taxon>
        <taxon>Clostridia</taxon>
        <taxon>Candidatus Paraimprobicoccus</taxon>
    </lineage>
</organism>
<dbReference type="KEGG" id="ptrh:RsTaC01_0913"/>
<protein>
    <submittedName>
        <fullName evidence="1">Uncharacterized protein</fullName>
    </submittedName>
</protein>